<evidence type="ECO:0000313" key="2">
    <source>
        <dbReference type="Proteomes" id="UP000193144"/>
    </source>
</evidence>
<organism evidence="1 2">
    <name type="scientific">Clohesyomyces aquaticus</name>
    <dbReference type="NCBI Taxonomy" id="1231657"/>
    <lineage>
        <taxon>Eukaryota</taxon>
        <taxon>Fungi</taxon>
        <taxon>Dikarya</taxon>
        <taxon>Ascomycota</taxon>
        <taxon>Pezizomycotina</taxon>
        <taxon>Dothideomycetes</taxon>
        <taxon>Pleosporomycetidae</taxon>
        <taxon>Pleosporales</taxon>
        <taxon>Lindgomycetaceae</taxon>
        <taxon>Clohesyomyces</taxon>
    </lineage>
</organism>
<evidence type="ECO:0000313" key="1">
    <source>
        <dbReference type="EMBL" id="ORY15748.1"/>
    </source>
</evidence>
<reference evidence="1 2" key="1">
    <citation type="submission" date="2016-07" db="EMBL/GenBank/DDBJ databases">
        <title>Pervasive Adenine N6-methylation of Active Genes in Fungi.</title>
        <authorList>
            <consortium name="DOE Joint Genome Institute"/>
            <person name="Mondo S.J."/>
            <person name="Dannebaum R.O."/>
            <person name="Kuo R.C."/>
            <person name="Labutti K."/>
            <person name="Haridas S."/>
            <person name="Kuo A."/>
            <person name="Salamov A."/>
            <person name="Ahrendt S.R."/>
            <person name="Lipzen A."/>
            <person name="Sullivan W."/>
            <person name="Andreopoulos W.B."/>
            <person name="Clum A."/>
            <person name="Lindquist E."/>
            <person name="Daum C."/>
            <person name="Ramamoorthy G.K."/>
            <person name="Gryganskyi A."/>
            <person name="Culley D."/>
            <person name="Magnuson J.K."/>
            <person name="James T.Y."/>
            <person name="O'Malley M.A."/>
            <person name="Stajich J.E."/>
            <person name="Spatafora J.W."/>
            <person name="Visel A."/>
            <person name="Grigoriev I.V."/>
        </authorList>
    </citation>
    <scope>NUCLEOTIDE SEQUENCE [LARGE SCALE GENOMIC DNA]</scope>
    <source>
        <strain evidence="1 2">CBS 115471</strain>
    </source>
</reference>
<dbReference type="EMBL" id="MCFA01000023">
    <property type="protein sequence ID" value="ORY15748.1"/>
    <property type="molecule type" value="Genomic_DNA"/>
</dbReference>
<comment type="caution">
    <text evidence="1">The sequence shown here is derived from an EMBL/GenBank/DDBJ whole genome shotgun (WGS) entry which is preliminary data.</text>
</comment>
<accession>A0A1Y1ZZV2</accession>
<name>A0A1Y1ZZV2_9PLEO</name>
<protein>
    <submittedName>
        <fullName evidence="1">Uncharacterized protein</fullName>
    </submittedName>
</protein>
<dbReference type="AlphaFoldDB" id="A0A1Y1ZZV2"/>
<gene>
    <name evidence="1" type="ORF">BCR34DRAFT_558485</name>
</gene>
<dbReference type="Proteomes" id="UP000193144">
    <property type="component" value="Unassembled WGS sequence"/>
</dbReference>
<sequence>MESTAAVRTPLILFPRFLHLADCRVTAEEFVQSIEAFTKCFMCNTQRSNDVRPNKALFDGDVLGTWMMFVSSFKSQRQQGGGKAPYSIGH</sequence>
<keyword evidence="2" id="KW-1185">Reference proteome</keyword>
<proteinExistence type="predicted"/>